<evidence type="ECO:0000313" key="1">
    <source>
        <dbReference type="EMBL" id="GGQ62494.1"/>
    </source>
</evidence>
<protein>
    <submittedName>
        <fullName evidence="1">Uncharacterized protein</fullName>
    </submittedName>
</protein>
<keyword evidence="2" id="KW-1185">Reference proteome</keyword>
<dbReference type="RefSeq" id="WP_189218002.1">
    <property type="nucleotide sequence ID" value="NZ_BMQK01000007.1"/>
</dbReference>
<accession>A0A918BE19</accession>
<dbReference type="AlphaFoldDB" id="A0A918BE19"/>
<dbReference type="Proteomes" id="UP000620156">
    <property type="component" value="Unassembled WGS sequence"/>
</dbReference>
<name>A0A918BE19_9ACTN</name>
<reference evidence="1" key="2">
    <citation type="submission" date="2020-09" db="EMBL/GenBank/DDBJ databases">
        <authorList>
            <person name="Sun Q."/>
            <person name="Ohkuma M."/>
        </authorList>
    </citation>
    <scope>NUCLEOTIDE SEQUENCE</scope>
    <source>
        <strain evidence="1">JCM 3131</strain>
    </source>
</reference>
<comment type="caution">
    <text evidence="1">The sequence shown here is derived from an EMBL/GenBank/DDBJ whole genome shotgun (WGS) entry which is preliminary data.</text>
</comment>
<organism evidence="1 2">
    <name type="scientific">Streptomyces ruber</name>
    <dbReference type="NCBI Taxonomy" id="83378"/>
    <lineage>
        <taxon>Bacteria</taxon>
        <taxon>Bacillati</taxon>
        <taxon>Actinomycetota</taxon>
        <taxon>Actinomycetes</taxon>
        <taxon>Kitasatosporales</taxon>
        <taxon>Streptomycetaceae</taxon>
        <taxon>Streptomyces</taxon>
    </lineage>
</organism>
<gene>
    <name evidence="1" type="ORF">GCM10010145_35480</name>
</gene>
<reference evidence="1" key="1">
    <citation type="journal article" date="2014" name="Int. J. Syst. Evol. Microbiol.">
        <title>Complete genome sequence of Corynebacterium casei LMG S-19264T (=DSM 44701T), isolated from a smear-ripened cheese.</title>
        <authorList>
            <consortium name="US DOE Joint Genome Institute (JGI-PGF)"/>
            <person name="Walter F."/>
            <person name="Albersmeier A."/>
            <person name="Kalinowski J."/>
            <person name="Ruckert C."/>
        </authorList>
    </citation>
    <scope>NUCLEOTIDE SEQUENCE</scope>
    <source>
        <strain evidence="1">JCM 3131</strain>
    </source>
</reference>
<proteinExistence type="predicted"/>
<sequence>MTEQNAPRRPIRLCARCGCTTDDPVLVHEVHAATGPGFNVYACPDCAPHYPPLQDPLIT</sequence>
<dbReference type="EMBL" id="BMQK01000007">
    <property type="protein sequence ID" value="GGQ62494.1"/>
    <property type="molecule type" value="Genomic_DNA"/>
</dbReference>
<evidence type="ECO:0000313" key="2">
    <source>
        <dbReference type="Proteomes" id="UP000620156"/>
    </source>
</evidence>